<name>A0A160TTK9_9ZZZZ</name>
<dbReference type="InterPro" id="IPR015421">
    <property type="entry name" value="PyrdxlP-dep_Trfase_major"/>
</dbReference>
<dbReference type="Gene3D" id="3.90.1150.10">
    <property type="entry name" value="Aspartate Aminotransferase, domain 1"/>
    <property type="match status" value="1"/>
</dbReference>
<organism evidence="9">
    <name type="scientific">hydrothermal vent metagenome</name>
    <dbReference type="NCBI Taxonomy" id="652676"/>
    <lineage>
        <taxon>unclassified sequences</taxon>
        <taxon>metagenomes</taxon>
        <taxon>ecological metagenomes</taxon>
    </lineage>
</organism>
<evidence type="ECO:0000256" key="5">
    <source>
        <dbReference type="ARBA" id="ARBA00022605"/>
    </source>
</evidence>
<dbReference type="InterPro" id="IPR005814">
    <property type="entry name" value="Aminotrans_3"/>
</dbReference>
<keyword evidence="6 9" id="KW-0808">Transferase</keyword>
<dbReference type="HAMAP" id="MF_02084">
    <property type="entry name" value="LysJ_aminotrans_3"/>
    <property type="match status" value="1"/>
</dbReference>
<dbReference type="GO" id="GO:0030170">
    <property type="term" value="F:pyridoxal phosphate binding"/>
    <property type="evidence" value="ECO:0007669"/>
    <property type="project" value="InterPro"/>
</dbReference>
<evidence type="ECO:0000256" key="1">
    <source>
        <dbReference type="ARBA" id="ARBA00001933"/>
    </source>
</evidence>
<accession>A0A160TTK9</accession>
<dbReference type="InterPro" id="IPR049704">
    <property type="entry name" value="Aminotrans_3_PPA_site"/>
</dbReference>
<reference evidence="9" key="1">
    <citation type="submission" date="2015-10" db="EMBL/GenBank/DDBJ databases">
        <authorList>
            <person name="Gilbert D.G."/>
        </authorList>
    </citation>
    <scope>NUCLEOTIDE SEQUENCE</scope>
</reference>
<evidence type="ECO:0000256" key="4">
    <source>
        <dbReference type="ARBA" id="ARBA00022576"/>
    </source>
</evidence>
<evidence type="ECO:0000313" key="9">
    <source>
        <dbReference type="EMBL" id="CUS53075.1"/>
    </source>
</evidence>
<proteinExistence type="inferred from homology"/>
<dbReference type="InterPro" id="IPR004636">
    <property type="entry name" value="AcOrn/SuccOrn_fam"/>
</dbReference>
<dbReference type="InterPro" id="IPR015424">
    <property type="entry name" value="PyrdxlP-dep_Trfase"/>
</dbReference>
<evidence type="ECO:0000256" key="7">
    <source>
        <dbReference type="ARBA" id="ARBA00022898"/>
    </source>
</evidence>
<dbReference type="GO" id="GO:0005739">
    <property type="term" value="C:mitochondrion"/>
    <property type="evidence" value="ECO:0007669"/>
    <property type="project" value="UniProtKB-SubCell"/>
</dbReference>
<evidence type="ECO:0000256" key="2">
    <source>
        <dbReference type="ARBA" id="ARBA00004173"/>
    </source>
</evidence>
<dbReference type="Gene3D" id="3.40.640.10">
    <property type="entry name" value="Type I PLP-dependent aspartate aminotransferase-like (Major domain)"/>
    <property type="match status" value="1"/>
</dbReference>
<comment type="cofactor">
    <cofactor evidence="1">
        <name>pyridoxal 5'-phosphate</name>
        <dbReference type="ChEBI" id="CHEBI:597326"/>
    </cofactor>
</comment>
<dbReference type="PANTHER" id="PTHR11986:SF79">
    <property type="entry name" value="ACETYLORNITHINE AMINOTRANSFERASE, MITOCHONDRIAL"/>
    <property type="match status" value="1"/>
</dbReference>
<dbReference type="GO" id="GO:0042802">
    <property type="term" value="F:identical protein binding"/>
    <property type="evidence" value="ECO:0007669"/>
    <property type="project" value="TreeGrafter"/>
</dbReference>
<comment type="subcellular location">
    <subcellularLocation>
        <location evidence="2">Mitochondrion</location>
    </subcellularLocation>
</comment>
<dbReference type="FunFam" id="3.40.640.10:FF:000004">
    <property type="entry name" value="Acetylornithine aminotransferase"/>
    <property type="match status" value="1"/>
</dbReference>
<keyword evidence="4 9" id="KW-0032">Aminotransferase</keyword>
<dbReference type="InterPro" id="IPR015422">
    <property type="entry name" value="PyrdxlP-dep_Trfase_small"/>
</dbReference>
<protein>
    <submittedName>
        <fullName evidence="9">Acetylornithine aminotransferase</fullName>
        <ecNumber evidence="9">2.6.1.11</ecNumber>
    </submittedName>
</protein>
<keyword evidence="3" id="KW-0963">Cytoplasm</keyword>
<dbReference type="PIRSF" id="PIRSF000521">
    <property type="entry name" value="Transaminase_4ab_Lys_Orn"/>
    <property type="match status" value="1"/>
</dbReference>
<dbReference type="CDD" id="cd00610">
    <property type="entry name" value="OAT_like"/>
    <property type="match status" value="1"/>
</dbReference>
<keyword evidence="7" id="KW-0663">Pyridoxal phosphate</keyword>
<evidence type="ECO:0000256" key="6">
    <source>
        <dbReference type="ARBA" id="ARBA00022679"/>
    </source>
</evidence>
<comment type="pathway">
    <text evidence="8">Amino-acid biosynthesis.</text>
</comment>
<dbReference type="EMBL" id="CZRL01000094">
    <property type="protein sequence ID" value="CUS53075.1"/>
    <property type="molecule type" value="Genomic_DNA"/>
</dbReference>
<dbReference type="InterPro" id="IPR050103">
    <property type="entry name" value="Class-III_PLP-dep_AT"/>
</dbReference>
<keyword evidence="5" id="KW-0028">Amino-acid biosynthesis</keyword>
<dbReference type="PANTHER" id="PTHR11986">
    <property type="entry name" value="AMINOTRANSFERASE CLASS III"/>
    <property type="match status" value="1"/>
</dbReference>
<evidence type="ECO:0000256" key="8">
    <source>
        <dbReference type="ARBA" id="ARBA00029440"/>
    </source>
</evidence>
<dbReference type="NCBIfam" id="TIGR00707">
    <property type="entry name" value="argD"/>
    <property type="match status" value="1"/>
</dbReference>
<dbReference type="EC" id="2.6.1.11" evidence="9"/>
<dbReference type="GO" id="GO:0006526">
    <property type="term" value="P:L-arginine biosynthetic process"/>
    <property type="evidence" value="ECO:0007669"/>
    <property type="project" value="UniProtKB-ARBA"/>
</dbReference>
<sequence>MNGRDHEERYALPIYPRRGVTIVRGEGALLWDDQGTEYLDCAAGVGVANIGHANPAVAAALAHQAKSLITCPGIFFNDTRGRLMKKLVEVTPPGLERVFLCNSGTESTEAAIKFARKTTGRNGLVTAMRGFHGRTLGALSATFKYRDAFEPLLPNCSFVPLNNIDKLDAAIDDNTAAIILEPVQGEGGVRPANADYLAGARQLCDARGALLIIDEVQTGFCRTGAFFACQHHDLSPDMLCLAKGIAGGVPMGAVVCSARIDPGIGTHGSTFGGNPLACAAALAAIEFMQTQQLAEQARVRGDYFASQFNAHLPERVRDVRQIGLMIGIELKEKATPYLQALLNQGILALPAGPTVIRLLPPLVITEAQLDTVIDKLRLVLA</sequence>
<evidence type="ECO:0000256" key="3">
    <source>
        <dbReference type="ARBA" id="ARBA00022490"/>
    </source>
</evidence>
<dbReference type="GO" id="GO:0003992">
    <property type="term" value="F:N2-acetyl-L-ornithine:2-oxoglutarate 5-aminotransferase activity"/>
    <property type="evidence" value="ECO:0007669"/>
    <property type="project" value="UniProtKB-EC"/>
</dbReference>
<gene>
    <name evidence="9" type="ORF">MGWOODY_XGa2733</name>
</gene>
<dbReference type="InterPro" id="IPR037537">
    <property type="entry name" value="LysJ"/>
</dbReference>
<dbReference type="AlphaFoldDB" id="A0A160TTK9"/>
<dbReference type="SUPFAM" id="SSF53383">
    <property type="entry name" value="PLP-dependent transferases"/>
    <property type="match status" value="1"/>
</dbReference>
<dbReference type="PROSITE" id="PS00600">
    <property type="entry name" value="AA_TRANSFER_CLASS_3"/>
    <property type="match status" value="1"/>
</dbReference>
<dbReference type="Pfam" id="PF00202">
    <property type="entry name" value="Aminotran_3"/>
    <property type="match status" value="1"/>
</dbReference>